<dbReference type="EMBL" id="CP022743">
    <property type="protein sequence ID" value="ASU34516.1"/>
    <property type="molecule type" value="Genomic_DNA"/>
</dbReference>
<dbReference type="Pfam" id="PF13548">
    <property type="entry name" value="DUF4126"/>
    <property type="match status" value="1"/>
</dbReference>
<feature type="domain" description="DUF4126" evidence="1">
    <location>
        <begin position="19"/>
        <end position="159"/>
    </location>
</feature>
<accession>A0A223NXG8</accession>
<gene>
    <name evidence="2" type="ORF">MuYL_2629</name>
</gene>
<evidence type="ECO:0000313" key="3">
    <source>
        <dbReference type="Proteomes" id="UP000215002"/>
    </source>
</evidence>
<name>A0A223NXG8_9SPHI</name>
<keyword evidence="3" id="KW-1185">Reference proteome</keyword>
<evidence type="ECO:0000313" key="2">
    <source>
        <dbReference type="EMBL" id="ASU34516.1"/>
    </source>
</evidence>
<dbReference type="RefSeq" id="WP_094570860.1">
    <property type="nucleotide sequence ID" value="NZ_CP022743.1"/>
</dbReference>
<proteinExistence type="predicted"/>
<protein>
    <submittedName>
        <fullName evidence="2">Putative membrane protein</fullName>
    </submittedName>
</protein>
<dbReference type="AlphaFoldDB" id="A0A223NXG8"/>
<reference evidence="2 3" key="1">
    <citation type="submission" date="2017-08" db="EMBL/GenBank/DDBJ databases">
        <title>Complete genome sequence of Mucilaginibacter sp. strain BJC16-A31.</title>
        <authorList>
            <consortium name="Henan University of Science and Technology"/>
            <person name="You X."/>
        </authorList>
    </citation>
    <scope>NUCLEOTIDE SEQUENCE [LARGE SCALE GENOMIC DNA]</scope>
    <source>
        <strain evidence="2 3">BJC16-A31</strain>
    </source>
</reference>
<organism evidence="2 3">
    <name type="scientific">Mucilaginibacter xinganensis</name>
    <dbReference type="NCBI Taxonomy" id="1234841"/>
    <lineage>
        <taxon>Bacteria</taxon>
        <taxon>Pseudomonadati</taxon>
        <taxon>Bacteroidota</taxon>
        <taxon>Sphingobacteriia</taxon>
        <taxon>Sphingobacteriales</taxon>
        <taxon>Sphingobacteriaceae</taxon>
        <taxon>Mucilaginibacter</taxon>
    </lineage>
</organism>
<dbReference type="KEGG" id="muc:MuYL_2629"/>
<evidence type="ECO:0000259" key="1">
    <source>
        <dbReference type="Pfam" id="PF13548"/>
    </source>
</evidence>
<dbReference type="OrthoDB" id="9812409at2"/>
<dbReference type="Proteomes" id="UP000215002">
    <property type="component" value="Chromosome"/>
</dbReference>
<dbReference type="InterPro" id="IPR025196">
    <property type="entry name" value="DUF4126"/>
</dbReference>
<sequence>MRKIISKSNMKLTKPFWQVLGLGILAGMRTTSAPAIASHILSHHQSKTLKKSPLDFMQSGNVALGMKILAMGELVGDKLPQAPNRIAAGGVIGRCLAGSLAGASIYKAAGSNALTGALLGSVVALGSTFGSYYLRKYTVQKTHAFDPYVGAIEDVLVATAGAGLIITA</sequence>